<dbReference type="AlphaFoldDB" id="A0A9P6MYN0"/>
<feature type="compositionally biased region" description="Polar residues" evidence="3">
    <location>
        <begin position="1"/>
        <end position="12"/>
    </location>
</feature>
<dbReference type="CDD" id="cd14688">
    <property type="entry name" value="bZIP_YAP"/>
    <property type="match status" value="1"/>
</dbReference>
<gene>
    <name evidence="5" type="ORF">BGZ80_008456</name>
</gene>
<keyword evidence="6" id="KW-1185">Reference proteome</keyword>
<feature type="domain" description="BZIP" evidence="4">
    <location>
        <begin position="116"/>
        <end position="130"/>
    </location>
</feature>
<dbReference type="Pfam" id="PF11905">
    <property type="entry name" value="DUF3425"/>
    <property type="match status" value="1"/>
</dbReference>
<dbReference type="InterPro" id="IPR021833">
    <property type="entry name" value="DUF3425"/>
</dbReference>
<dbReference type="PANTHER" id="PTHR40621:SF6">
    <property type="entry name" value="AP-1-LIKE TRANSCRIPTION FACTOR YAP1-RELATED"/>
    <property type="match status" value="1"/>
</dbReference>
<dbReference type="PROSITE" id="PS00036">
    <property type="entry name" value="BZIP_BASIC"/>
    <property type="match status" value="1"/>
</dbReference>
<dbReference type="SMART" id="SM00338">
    <property type="entry name" value="BRLZ"/>
    <property type="match status" value="1"/>
</dbReference>
<dbReference type="SUPFAM" id="SSF57959">
    <property type="entry name" value="Leucine zipper domain"/>
    <property type="match status" value="1"/>
</dbReference>
<feature type="compositionally biased region" description="Basic and acidic residues" evidence="3">
    <location>
        <begin position="115"/>
        <end position="130"/>
    </location>
</feature>
<feature type="compositionally biased region" description="Low complexity" evidence="3">
    <location>
        <begin position="223"/>
        <end position="240"/>
    </location>
</feature>
<evidence type="ECO:0000256" key="2">
    <source>
        <dbReference type="ARBA" id="ARBA00023242"/>
    </source>
</evidence>
<feature type="region of interest" description="Disordered" evidence="3">
    <location>
        <begin position="216"/>
        <end position="282"/>
    </location>
</feature>
<evidence type="ECO:0000313" key="5">
    <source>
        <dbReference type="EMBL" id="KAG0017270.1"/>
    </source>
</evidence>
<feature type="compositionally biased region" description="Polar residues" evidence="3">
    <location>
        <begin position="262"/>
        <end position="274"/>
    </location>
</feature>
<dbReference type="PANTHER" id="PTHR40621">
    <property type="entry name" value="TRANSCRIPTION FACTOR KAPC-RELATED"/>
    <property type="match status" value="1"/>
</dbReference>
<dbReference type="InterPro" id="IPR004827">
    <property type="entry name" value="bZIP"/>
</dbReference>
<dbReference type="GO" id="GO:0000976">
    <property type="term" value="F:transcription cis-regulatory region binding"/>
    <property type="evidence" value="ECO:0007669"/>
    <property type="project" value="InterPro"/>
</dbReference>
<dbReference type="GO" id="GO:0001228">
    <property type="term" value="F:DNA-binding transcription activator activity, RNA polymerase II-specific"/>
    <property type="evidence" value="ECO:0007669"/>
    <property type="project" value="TreeGrafter"/>
</dbReference>
<evidence type="ECO:0000256" key="1">
    <source>
        <dbReference type="ARBA" id="ARBA00004123"/>
    </source>
</evidence>
<dbReference type="InterPro" id="IPR050936">
    <property type="entry name" value="AP-1-like"/>
</dbReference>
<comment type="subcellular location">
    <subcellularLocation>
        <location evidence="1">Nucleus</location>
    </subcellularLocation>
</comment>
<feature type="compositionally biased region" description="Low complexity" evidence="3">
    <location>
        <begin position="32"/>
        <end position="86"/>
    </location>
</feature>
<dbReference type="Gene3D" id="1.20.5.170">
    <property type="match status" value="1"/>
</dbReference>
<reference evidence="5" key="1">
    <citation type="journal article" date="2020" name="Fungal Divers.">
        <title>Resolving the Mortierellaceae phylogeny through synthesis of multi-gene phylogenetics and phylogenomics.</title>
        <authorList>
            <person name="Vandepol N."/>
            <person name="Liber J."/>
            <person name="Desiro A."/>
            <person name="Na H."/>
            <person name="Kennedy M."/>
            <person name="Barry K."/>
            <person name="Grigoriev I.V."/>
            <person name="Miller A.N."/>
            <person name="O'Donnell K."/>
            <person name="Stajich J.E."/>
            <person name="Bonito G."/>
        </authorList>
    </citation>
    <scope>NUCLEOTIDE SEQUENCE</scope>
    <source>
        <strain evidence="5">NRRL 2769</strain>
    </source>
</reference>
<evidence type="ECO:0000259" key="4">
    <source>
        <dbReference type="PROSITE" id="PS00036"/>
    </source>
</evidence>
<evidence type="ECO:0000256" key="3">
    <source>
        <dbReference type="SAM" id="MobiDB-lite"/>
    </source>
</evidence>
<organism evidence="5 6">
    <name type="scientific">Entomortierella chlamydospora</name>
    <dbReference type="NCBI Taxonomy" id="101097"/>
    <lineage>
        <taxon>Eukaryota</taxon>
        <taxon>Fungi</taxon>
        <taxon>Fungi incertae sedis</taxon>
        <taxon>Mucoromycota</taxon>
        <taxon>Mortierellomycotina</taxon>
        <taxon>Mortierellomycetes</taxon>
        <taxon>Mortierellales</taxon>
        <taxon>Mortierellaceae</taxon>
        <taxon>Entomortierella</taxon>
    </lineage>
</organism>
<sequence>MNSDHYSNQDLSYSDDDDDESMAYQDHRDDVNMSYNPNSSNNANNNNNNGTTYSYPYNNSLGQGNYSNNNNNSNNNSNNSNNNNNGSIGGAHADQTTEKIRKKPGRKPGPSCPALRKEQNRAAQRAFRDRKERHLQQLENMIKDLKNQHFLVTSAYQREVKQLKSAIESLQSENYYLREVVFAFEAALSNGNHISILKEVKEELFRRHYETKAAVSSKLAARTTASPVPETPTSTVTPATPNSPPAFSPSRSPSNMSPTPPASSNYNHSAPSNDSNDELPKRQNHVSDEGIYSLNGDILFKAPPLFIPELTDDGKLAPPTMFSASLSVPRPAYRPPGTNLPKYTEYTKHPTVFDELQSSLFPPGTLESLQINMATPQEVMSDDPLFDEPIEEEETYSTILPKKAESSNKMFIGGVDTDMIKIEDDDENENFLRKAVLTLGMEKESILKHRLHKEFRILASAPPMCDPNIDPDIYQLPHDPRIDYIPCPRLRAQMIVHQHRYDADELFKLLVNEAICHGPPLRKDSWQLPDSFFDRFGFLLGPELNRIRNKTWPPKRT</sequence>
<dbReference type="OrthoDB" id="2593073at2759"/>
<protein>
    <recommendedName>
        <fullName evidence="4">BZIP domain-containing protein</fullName>
    </recommendedName>
</protein>
<dbReference type="InterPro" id="IPR046347">
    <property type="entry name" value="bZIP_sf"/>
</dbReference>
<comment type="caution">
    <text evidence="5">The sequence shown here is derived from an EMBL/GenBank/DDBJ whole genome shotgun (WGS) entry which is preliminary data.</text>
</comment>
<feature type="region of interest" description="Disordered" evidence="3">
    <location>
        <begin position="1"/>
        <end position="130"/>
    </location>
</feature>
<evidence type="ECO:0000313" key="6">
    <source>
        <dbReference type="Proteomes" id="UP000703661"/>
    </source>
</evidence>
<accession>A0A9P6MYN0</accession>
<proteinExistence type="predicted"/>
<dbReference type="Proteomes" id="UP000703661">
    <property type="component" value="Unassembled WGS sequence"/>
</dbReference>
<name>A0A9P6MYN0_9FUNG</name>
<keyword evidence="2" id="KW-0539">Nucleus</keyword>
<dbReference type="GO" id="GO:0090575">
    <property type="term" value="C:RNA polymerase II transcription regulator complex"/>
    <property type="evidence" value="ECO:0007669"/>
    <property type="project" value="TreeGrafter"/>
</dbReference>
<dbReference type="EMBL" id="JAAAID010000459">
    <property type="protein sequence ID" value="KAG0017270.1"/>
    <property type="molecule type" value="Genomic_DNA"/>
</dbReference>